<proteinExistence type="predicted"/>
<dbReference type="AlphaFoldDB" id="A0A1Y1YHX2"/>
<evidence type="ECO:0000256" key="3">
    <source>
        <dbReference type="SAM" id="SignalP"/>
    </source>
</evidence>
<feature type="transmembrane region" description="Helical" evidence="2">
    <location>
        <begin position="239"/>
        <end position="262"/>
    </location>
</feature>
<organism evidence="4 5">
    <name type="scientific">Basidiobolus meristosporus CBS 931.73</name>
    <dbReference type="NCBI Taxonomy" id="1314790"/>
    <lineage>
        <taxon>Eukaryota</taxon>
        <taxon>Fungi</taxon>
        <taxon>Fungi incertae sedis</taxon>
        <taxon>Zoopagomycota</taxon>
        <taxon>Entomophthoromycotina</taxon>
        <taxon>Basidiobolomycetes</taxon>
        <taxon>Basidiobolales</taxon>
        <taxon>Basidiobolaceae</taxon>
        <taxon>Basidiobolus</taxon>
    </lineage>
</organism>
<gene>
    <name evidence="4" type="ORF">K493DRAFT_406882</name>
</gene>
<feature type="compositionally biased region" description="Polar residues" evidence="1">
    <location>
        <begin position="165"/>
        <end position="187"/>
    </location>
</feature>
<evidence type="ECO:0000256" key="1">
    <source>
        <dbReference type="SAM" id="MobiDB-lite"/>
    </source>
</evidence>
<evidence type="ECO:0000313" key="5">
    <source>
        <dbReference type="Proteomes" id="UP000193498"/>
    </source>
</evidence>
<sequence>MKISAPNLSLFLAFTTTAVAFSCAKLSQPSGRCQDIVTYYTNVTDVAAADEQVKVLLDKISREGVEGAGADCFLALHRAACYTTFRKCDPDTNTILPVCMTIRNNALNTCETSGSFTDSNIIEENFEPSLFQQFAGKCYPDYSDEAPIVEGKITDLPIGHELDNIQPNPSDNQSSGDGNTRPNPSETQSDHTDPSKPSFPGEGVTDADANGTNSQSRPVGVENARGPAQDLAYSFSSSILATFVALCGVGVICSIPAGLIYWRRRNGHSSGGFWDLNSEYKRINVDNASLDSRLEANNEPTEPHVEMEHFFIEDEEFGEFSGEQDVE</sequence>
<comment type="caution">
    <text evidence="4">The sequence shown here is derived from an EMBL/GenBank/DDBJ whole genome shotgun (WGS) entry which is preliminary data.</text>
</comment>
<dbReference type="InParanoid" id="A0A1Y1YHX2"/>
<reference evidence="4 5" key="1">
    <citation type="submission" date="2016-07" db="EMBL/GenBank/DDBJ databases">
        <title>Pervasive Adenine N6-methylation of Active Genes in Fungi.</title>
        <authorList>
            <consortium name="DOE Joint Genome Institute"/>
            <person name="Mondo S.J."/>
            <person name="Dannebaum R.O."/>
            <person name="Kuo R.C."/>
            <person name="Labutti K."/>
            <person name="Haridas S."/>
            <person name="Kuo A."/>
            <person name="Salamov A."/>
            <person name="Ahrendt S.R."/>
            <person name="Lipzen A."/>
            <person name="Sullivan W."/>
            <person name="Andreopoulos W.B."/>
            <person name="Clum A."/>
            <person name="Lindquist E."/>
            <person name="Daum C."/>
            <person name="Ramamoorthy G.K."/>
            <person name="Gryganskyi A."/>
            <person name="Culley D."/>
            <person name="Magnuson J.K."/>
            <person name="James T.Y."/>
            <person name="O'Malley M.A."/>
            <person name="Stajich J.E."/>
            <person name="Spatafora J.W."/>
            <person name="Visel A."/>
            <person name="Grigoriev I.V."/>
        </authorList>
    </citation>
    <scope>NUCLEOTIDE SEQUENCE [LARGE SCALE GENOMIC DNA]</scope>
    <source>
        <strain evidence="4 5">CBS 931.73</strain>
    </source>
</reference>
<evidence type="ECO:0008006" key="6">
    <source>
        <dbReference type="Google" id="ProtNLM"/>
    </source>
</evidence>
<dbReference type="OrthoDB" id="5585512at2759"/>
<keyword evidence="2" id="KW-0812">Transmembrane</keyword>
<feature type="signal peptide" evidence="3">
    <location>
        <begin position="1"/>
        <end position="20"/>
    </location>
</feature>
<name>A0A1Y1YHX2_9FUNG</name>
<protein>
    <recommendedName>
        <fullName evidence="6">FZ domain-containing protein</fullName>
    </recommendedName>
</protein>
<evidence type="ECO:0000256" key="2">
    <source>
        <dbReference type="SAM" id="Phobius"/>
    </source>
</evidence>
<feature type="chain" id="PRO_5013163925" description="FZ domain-containing protein" evidence="3">
    <location>
        <begin position="21"/>
        <end position="327"/>
    </location>
</feature>
<dbReference type="EMBL" id="MCFE01000129">
    <property type="protein sequence ID" value="ORX97630.1"/>
    <property type="molecule type" value="Genomic_DNA"/>
</dbReference>
<keyword evidence="2" id="KW-1133">Transmembrane helix</keyword>
<keyword evidence="5" id="KW-1185">Reference proteome</keyword>
<evidence type="ECO:0000313" key="4">
    <source>
        <dbReference type="EMBL" id="ORX97630.1"/>
    </source>
</evidence>
<feature type="region of interest" description="Disordered" evidence="1">
    <location>
        <begin position="159"/>
        <end position="223"/>
    </location>
</feature>
<accession>A0A1Y1YHX2</accession>
<keyword evidence="2" id="KW-0472">Membrane</keyword>
<keyword evidence="3" id="KW-0732">Signal</keyword>
<dbReference type="Proteomes" id="UP000193498">
    <property type="component" value="Unassembled WGS sequence"/>
</dbReference>
<feature type="non-terminal residue" evidence="4">
    <location>
        <position position="1"/>
    </location>
</feature>
<dbReference type="PROSITE" id="PS51257">
    <property type="entry name" value="PROKAR_LIPOPROTEIN"/>
    <property type="match status" value="1"/>
</dbReference>